<evidence type="ECO:0000256" key="2">
    <source>
        <dbReference type="ARBA" id="ARBA00022475"/>
    </source>
</evidence>
<evidence type="ECO:0000313" key="9">
    <source>
        <dbReference type="EMBL" id="KDN96846.1"/>
    </source>
</evidence>
<comment type="subcellular location">
    <subcellularLocation>
        <location evidence="1">Cell membrane</location>
        <topology evidence="1">Single-pass type II membrane protein</topology>
    </subcellularLocation>
</comment>
<evidence type="ECO:0000256" key="4">
    <source>
        <dbReference type="ARBA" id="ARBA00022692"/>
    </source>
</evidence>
<protein>
    <recommendedName>
        <fullName evidence="8">Cell division protein FtsL</fullName>
    </recommendedName>
</protein>
<gene>
    <name evidence="9" type="ORF">EI16_11460</name>
</gene>
<keyword evidence="10" id="KW-1185">Reference proteome</keyword>
<evidence type="ECO:0000256" key="8">
    <source>
        <dbReference type="NCBIfam" id="TIGR02209"/>
    </source>
</evidence>
<keyword evidence="3" id="KW-0132">Cell division</keyword>
<dbReference type="Pfam" id="PF04999">
    <property type="entry name" value="FtsL"/>
    <property type="match status" value="1"/>
</dbReference>
<evidence type="ECO:0000256" key="7">
    <source>
        <dbReference type="ARBA" id="ARBA00023306"/>
    </source>
</evidence>
<accession>A0A067A2J1</accession>
<name>A0A067A2J1_HYDMR</name>
<evidence type="ECO:0000313" key="10">
    <source>
        <dbReference type="Proteomes" id="UP000027341"/>
    </source>
</evidence>
<evidence type="ECO:0000256" key="6">
    <source>
        <dbReference type="ARBA" id="ARBA00023136"/>
    </source>
</evidence>
<dbReference type="InterPro" id="IPR011922">
    <property type="entry name" value="Cell_div_FtsL"/>
</dbReference>
<dbReference type="STRING" id="28885.EI16_11460"/>
<dbReference type="GO" id="GO:0051301">
    <property type="term" value="P:cell division"/>
    <property type="evidence" value="ECO:0007669"/>
    <property type="project" value="UniProtKB-KW"/>
</dbReference>
<proteinExistence type="predicted"/>
<evidence type="ECO:0000256" key="3">
    <source>
        <dbReference type="ARBA" id="ARBA00022618"/>
    </source>
</evidence>
<dbReference type="RefSeq" id="WP_029907949.1">
    <property type="nucleotide sequence ID" value="NZ_AP020335.1"/>
</dbReference>
<keyword evidence="7" id="KW-0131">Cell cycle</keyword>
<evidence type="ECO:0000256" key="5">
    <source>
        <dbReference type="ARBA" id="ARBA00022989"/>
    </source>
</evidence>
<evidence type="ECO:0000256" key="1">
    <source>
        <dbReference type="ARBA" id="ARBA00004401"/>
    </source>
</evidence>
<keyword evidence="2" id="KW-1003">Cell membrane</keyword>
<keyword evidence="4" id="KW-0812">Transmembrane</keyword>
<organism evidence="9 10">
    <name type="scientific">Hydrogenovibrio marinus</name>
    <dbReference type="NCBI Taxonomy" id="28885"/>
    <lineage>
        <taxon>Bacteria</taxon>
        <taxon>Pseudomonadati</taxon>
        <taxon>Pseudomonadota</taxon>
        <taxon>Gammaproteobacteria</taxon>
        <taxon>Thiotrichales</taxon>
        <taxon>Piscirickettsiaceae</taxon>
        <taxon>Hydrogenovibrio</taxon>
    </lineage>
</organism>
<keyword evidence="5" id="KW-1133">Transmembrane helix</keyword>
<dbReference type="EMBL" id="JMIU01000001">
    <property type="protein sequence ID" value="KDN96846.1"/>
    <property type="molecule type" value="Genomic_DNA"/>
</dbReference>
<sequence>MMMQSLPSSSQLKLFSWPRTIALLLLGFICFLLILIVQVQHQVRHLETHYAKALQKEVDLHQEFGKLTLELHHLTALARVEEIAVTQLRMTIDKTPEHNNIQTIFLNPVVKPSIQSGTLSKGKGDE</sequence>
<keyword evidence="6" id="KW-0472">Membrane</keyword>
<reference evidence="9 10" key="1">
    <citation type="submission" date="2014-04" db="EMBL/GenBank/DDBJ databases">
        <title>Draft genome sequence of Hydrogenovibrio marinus MH-110, a model organism for aerobic H2 metabolism.</title>
        <authorList>
            <person name="Cha H.J."/>
            <person name="Jo B.H."/>
            <person name="Hwang B.H."/>
        </authorList>
    </citation>
    <scope>NUCLEOTIDE SEQUENCE [LARGE SCALE GENOMIC DNA]</scope>
    <source>
        <strain evidence="9 10">MH-110</strain>
    </source>
</reference>
<dbReference type="Proteomes" id="UP000027341">
    <property type="component" value="Unassembled WGS sequence"/>
</dbReference>
<dbReference type="GO" id="GO:0005886">
    <property type="term" value="C:plasma membrane"/>
    <property type="evidence" value="ECO:0007669"/>
    <property type="project" value="UniProtKB-SubCell"/>
</dbReference>
<dbReference type="NCBIfam" id="TIGR02209">
    <property type="entry name" value="ftsL_broad"/>
    <property type="match status" value="1"/>
</dbReference>
<comment type="caution">
    <text evidence="9">The sequence shown here is derived from an EMBL/GenBank/DDBJ whole genome shotgun (WGS) entry which is preliminary data.</text>
</comment>
<dbReference type="AlphaFoldDB" id="A0A067A2J1"/>